<comment type="caution">
    <text evidence="2">The sequence shown here is derived from an EMBL/GenBank/DDBJ whole genome shotgun (WGS) entry which is preliminary data.</text>
</comment>
<gene>
    <name evidence="2" type="ORF">HXX76_001517</name>
</gene>
<feature type="compositionally biased region" description="Low complexity" evidence="1">
    <location>
        <begin position="1453"/>
        <end position="1462"/>
    </location>
</feature>
<dbReference type="Gene3D" id="3.40.50.10140">
    <property type="entry name" value="Toll/interleukin-1 receptor homology (TIR) domain"/>
    <property type="match status" value="1"/>
</dbReference>
<evidence type="ECO:0000313" key="3">
    <source>
        <dbReference type="Proteomes" id="UP000650467"/>
    </source>
</evidence>
<dbReference type="Proteomes" id="UP000650467">
    <property type="component" value="Unassembled WGS sequence"/>
</dbReference>
<dbReference type="InterPro" id="IPR035897">
    <property type="entry name" value="Toll_tir_struct_dom_sf"/>
</dbReference>
<feature type="region of interest" description="Disordered" evidence="1">
    <location>
        <begin position="686"/>
        <end position="827"/>
    </location>
</feature>
<evidence type="ECO:0000313" key="2">
    <source>
        <dbReference type="EMBL" id="KAG2444774.1"/>
    </source>
</evidence>
<feature type="region of interest" description="Disordered" evidence="1">
    <location>
        <begin position="125"/>
        <end position="157"/>
    </location>
</feature>
<name>A0A836B1S9_CHLIN</name>
<feature type="compositionally biased region" description="Low complexity" evidence="1">
    <location>
        <begin position="1493"/>
        <end position="1504"/>
    </location>
</feature>
<feature type="compositionally biased region" description="Gly residues" evidence="1">
    <location>
        <begin position="1377"/>
        <end position="1387"/>
    </location>
</feature>
<keyword evidence="3" id="KW-1185">Reference proteome</keyword>
<feature type="compositionally biased region" description="Gly residues" evidence="1">
    <location>
        <begin position="694"/>
        <end position="704"/>
    </location>
</feature>
<sequence>MCKDKQCQDSFHSYGAVRKLIRNVEVPTQQQHGVGGADLAAAVRAMGCLVGGPSPGPAQQAAAADLFLSGTVNRLRNELLARKQFDDVVAAIGEFLAALAASPLLHARLRDAGFLPLLPAWLDPTRPGASPRPPGAASQPQSGSGGGGGAGAGGDGHGSRASGVVSFLDVVLHLSMAEAVAPCLRTEPHFDALCRLAAGGGGPGDAALQRAALLALCNVFGADADRGEALEEVFRAAALPAMLAALLAGCLAPGESGAAARHAASMSIAAPRRSGSGLNGSRGLGHATTMPRGGGASGDEGAAGGGLASLSAPGLGAAAAAAIAAAADASAAGGGPVPVEWVLHAVKCAAANPRVAKALCATGSASFALPRLLDVVVASHSACTHAGTLSRGAWVARAAPAAAALLRLASTGSGELVPALRSAGAVPALKLLATTEGEAGGGTPDPRVAEPARATLLYMSLAGAAGGGGGGGHALTLSLAGRLAVAAFQAMHGARHGGAAAVAAEPSLDGRFQVFVSHAHGDAAGHPFALYTLYPLLVLQGLPAFVDPVGRALSGDWAHMIVSCRNLVLVLSEGLLASAEHVREAEAAAAAGVNLVPVLPEGCRWPDAHGNRVYPSPPPAVLDALPERLRQLLTDPKSPSPVLPYTAARHSDFAAHLMARMRLPPPRPPTPQTVVPASAAPLAPQAPAAAAAAAGGGHGGGHGGPEASAGDGLPTILLGGNGNGNSERAPGERSGVGFALTPEELGPAPGALAAESSQADGAPSANWGGRQSEDAPHRPSYTSDMDGPSSALPWPWSRLLDPNGVDEPGGGPGGGPQRYPRQSLGFSVSGVNTAGGGVFDSAAGPGGSVSASGARLSSSNLVIGPPPGPASHASRRHTARMRSSLNRHAALQHQAAAQQMIVQQQWLQEYHQQAAWAQAAYAHAHPVHAWALGAGGGGAGGGGGGGATTTTGGGGMLLAGAPSGNMTMAGGPLRAPRHSMTSMGVPEDGVFEGGLEHGGGGGGGGMNGLVPAALGSAGGVPMGVSVMSYGGGGGGGRPSTAGGGPSFSMGMAPGPSAAPSVAGGLPPGLELLTATNPMMLNQLLALQMEMVRYELRQTVQASHETICHKIDRLRSDFTEQVVQLRFELGGKIETLQEAVTKATKAANAAASAASAAASALNSEAVAPPMGPANGGGHSHMGLGGGGPDGSAMASGQSVAGAPGAASAQQQALAAALTASLQDAVNKAVAQLQATVLAAGGGGGGGGGANLAQRPGGHKSSAAAMLAAAAQQQQAEAVAAAAAAHGAHPAGGRPTVVVGQLPHLPQGADLSPVVRAGAAAWSADGSGGSGASGGGTAVSAAASHAVKSRAGQQAGAATSPPAQQQQQQAGVLQPQPPQGGGGGGGGRVTSGRSGANQQGYTGRPNALAMFDSAVVEDDAEGAVTPSALIAAANSPTTAQAAILMAQARGRQAAAAAQQQQAAGARGGGGSGRSPGANTLPPLVERTEAQPVRKAQQQALLQQQHHGGLHHG</sequence>
<feature type="region of interest" description="Disordered" evidence="1">
    <location>
        <begin position="1167"/>
        <end position="1197"/>
    </location>
</feature>
<reference evidence="2" key="1">
    <citation type="journal article" date="2020" name="bioRxiv">
        <title>Comparative genomics of Chlamydomonas.</title>
        <authorList>
            <person name="Craig R.J."/>
            <person name="Hasan A.R."/>
            <person name="Ness R.W."/>
            <person name="Keightley P.D."/>
        </authorList>
    </citation>
    <scope>NUCLEOTIDE SEQUENCE</scope>
    <source>
        <strain evidence="2">SAG 7.73</strain>
    </source>
</reference>
<feature type="compositionally biased region" description="Polar residues" evidence="1">
    <location>
        <begin position="1389"/>
        <end position="1399"/>
    </location>
</feature>
<dbReference type="SUPFAM" id="SSF52200">
    <property type="entry name" value="Toll/Interleukin receptor TIR domain"/>
    <property type="match status" value="1"/>
</dbReference>
<evidence type="ECO:0000256" key="1">
    <source>
        <dbReference type="SAM" id="MobiDB-lite"/>
    </source>
</evidence>
<feature type="region of interest" description="Disordered" evidence="1">
    <location>
        <begin position="271"/>
        <end position="300"/>
    </location>
</feature>
<organism evidence="2 3">
    <name type="scientific">Chlamydomonas incerta</name>
    <dbReference type="NCBI Taxonomy" id="51695"/>
    <lineage>
        <taxon>Eukaryota</taxon>
        <taxon>Viridiplantae</taxon>
        <taxon>Chlorophyta</taxon>
        <taxon>core chlorophytes</taxon>
        <taxon>Chlorophyceae</taxon>
        <taxon>CS clade</taxon>
        <taxon>Chlamydomonadales</taxon>
        <taxon>Chlamydomonadaceae</taxon>
        <taxon>Chlamydomonas</taxon>
    </lineage>
</organism>
<dbReference type="OrthoDB" id="547661at2759"/>
<feature type="region of interest" description="Disordered" evidence="1">
    <location>
        <begin position="1453"/>
        <end position="1510"/>
    </location>
</feature>
<feature type="region of interest" description="Disordered" evidence="1">
    <location>
        <begin position="1342"/>
        <end position="1402"/>
    </location>
</feature>
<feature type="compositionally biased region" description="Gly residues" evidence="1">
    <location>
        <begin position="143"/>
        <end position="156"/>
    </location>
</feature>
<evidence type="ECO:0008006" key="4">
    <source>
        <dbReference type="Google" id="ProtNLM"/>
    </source>
</evidence>
<dbReference type="EMBL" id="JAEHOC010000002">
    <property type="protein sequence ID" value="KAG2444774.1"/>
    <property type="molecule type" value="Genomic_DNA"/>
</dbReference>
<protein>
    <recommendedName>
        <fullName evidence="4">TIR domain-containing protein</fullName>
    </recommendedName>
</protein>
<proteinExistence type="predicted"/>
<feature type="compositionally biased region" description="Low complexity" evidence="1">
    <location>
        <begin position="1342"/>
        <end position="1372"/>
    </location>
</feature>
<feature type="compositionally biased region" description="Gly residues" evidence="1">
    <location>
        <begin position="807"/>
        <end position="816"/>
    </location>
</feature>
<feature type="compositionally biased region" description="Gly residues" evidence="1">
    <location>
        <begin position="1172"/>
        <end position="1188"/>
    </location>
</feature>
<accession>A0A836B1S9</accession>